<evidence type="ECO:0000313" key="2">
    <source>
        <dbReference type="EMBL" id="AYV76224.1"/>
    </source>
</evidence>
<dbReference type="EMBL" id="MK071983">
    <property type="protein sequence ID" value="AYV76224.1"/>
    <property type="molecule type" value="Genomic_DNA"/>
</dbReference>
<evidence type="ECO:0000259" key="1">
    <source>
        <dbReference type="Pfam" id="PF08975"/>
    </source>
</evidence>
<dbReference type="InterPro" id="IPR015069">
    <property type="entry name" value="2H-PEstase_DUF1868"/>
</dbReference>
<sequence>MTDCVIPIPSKVSMVVRNYNSFEDIYVLLSDLLSIFISKTECIINGFKMQINREQWNTFWITFDQVTGFFAIGLKKEPGHKYITCQQIKQSGINVREVKTNAQINIIDYVSLNQSPFKFDNFCNVISCYGTTIICKIPHDTALHEIIRNVQNIVKESAIGHYFGYTDPTSFHMTVFDLKRCDKEELDEKITKNMNDLNNILDTLKKQKFIMKLSGIEENAFHFGLVPNDEKILKWRNIISESTGIKNNPAYTFHITITYEIYKIIDPELVKMKKIVYDKMNKLFSEWIDREIIMENPMVCKFDNMNNFVELV</sequence>
<dbReference type="Pfam" id="PF08975">
    <property type="entry name" value="2H-phosphodiest"/>
    <property type="match status" value="1"/>
</dbReference>
<dbReference type="Gene3D" id="3.90.1140.10">
    <property type="entry name" value="Cyclic phosphodiesterase"/>
    <property type="match status" value="1"/>
</dbReference>
<name>A0A3G4ZP90_9VIRU</name>
<protein>
    <submittedName>
        <fullName evidence="2">DUF1868 domain-containing protein</fullName>
    </submittedName>
</protein>
<feature type="domain" description="DUF1868" evidence="1">
    <location>
        <begin position="118"/>
        <end position="178"/>
    </location>
</feature>
<accession>A0A3G4ZP90</accession>
<proteinExistence type="predicted"/>
<reference evidence="2" key="1">
    <citation type="submission" date="2018-10" db="EMBL/GenBank/DDBJ databases">
        <title>Hidden diversity of soil giant viruses.</title>
        <authorList>
            <person name="Schulz F."/>
            <person name="Alteio L."/>
            <person name="Goudeau D."/>
            <person name="Ryan E.M."/>
            <person name="Malmstrom R.R."/>
            <person name="Blanchard J."/>
            <person name="Woyke T."/>
        </authorList>
    </citation>
    <scope>NUCLEOTIDE SEQUENCE</scope>
    <source>
        <strain evidence="2">TEV1</strain>
    </source>
</reference>
<organism evidence="2">
    <name type="scientific">Terrestrivirus sp</name>
    <dbReference type="NCBI Taxonomy" id="2487775"/>
    <lineage>
        <taxon>Viruses</taxon>
        <taxon>Varidnaviria</taxon>
        <taxon>Bamfordvirae</taxon>
        <taxon>Nucleocytoviricota</taxon>
        <taxon>Megaviricetes</taxon>
        <taxon>Imitervirales</taxon>
        <taxon>Mimiviridae</taxon>
        <taxon>Klosneuvirinae</taxon>
    </lineage>
</organism>
<dbReference type="InterPro" id="IPR009097">
    <property type="entry name" value="Cyclic_Pdiesterase"/>
</dbReference>
<gene>
    <name evidence="2" type="ORF">Terrestrivirus5_46</name>
</gene>
<dbReference type="SUPFAM" id="SSF55144">
    <property type="entry name" value="LigT-like"/>
    <property type="match status" value="1"/>
</dbReference>